<evidence type="ECO:0000313" key="6">
    <source>
        <dbReference type="Proteomes" id="UP000436822"/>
    </source>
</evidence>
<protein>
    <recommendedName>
        <fullName evidence="4">HTH luxR-type domain-containing protein</fullName>
    </recommendedName>
</protein>
<gene>
    <name evidence="5" type="ORF">KIN_43580</name>
</gene>
<proteinExistence type="predicted"/>
<feature type="domain" description="HTH luxR-type" evidence="4">
    <location>
        <begin position="144"/>
        <end position="209"/>
    </location>
</feature>
<evidence type="ECO:0000256" key="1">
    <source>
        <dbReference type="ARBA" id="ARBA00023015"/>
    </source>
</evidence>
<keyword evidence="6" id="KW-1185">Reference proteome</keyword>
<dbReference type="PROSITE" id="PS50043">
    <property type="entry name" value="HTH_LUXR_2"/>
    <property type="match status" value="1"/>
</dbReference>
<evidence type="ECO:0000313" key="5">
    <source>
        <dbReference type="EMBL" id="GFE67284.1"/>
    </source>
</evidence>
<dbReference type="InterPro" id="IPR036388">
    <property type="entry name" value="WH-like_DNA-bd_sf"/>
</dbReference>
<name>A0A6N6JMB4_9RHOB</name>
<evidence type="ECO:0000259" key="4">
    <source>
        <dbReference type="PROSITE" id="PS50043"/>
    </source>
</evidence>
<dbReference type="SMART" id="SM00421">
    <property type="entry name" value="HTH_LUXR"/>
    <property type="match status" value="1"/>
</dbReference>
<dbReference type="EMBL" id="BLJE01000010">
    <property type="protein sequence ID" value="GFE67284.1"/>
    <property type="molecule type" value="Genomic_DNA"/>
</dbReference>
<keyword evidence="2" id="KW-0238">DNA-binding</keyword>
<evidence type="ECO:0000256" key="2">
    <source>
        <dbReference type="ARBA" id="ARBA00023125"/>
    </source>
</evidence>
<dbReference type="RefSeq" id="WP_159811101.1">
    <property type="nucleotide sequence ID" value="NZ_BLJE01000010.1"/>
</dbReference>
<keyword evidence="3" id="KW-0804">Transcription</keyword>
<keyword evidence="1" id="KW-0805">Transcription regulation</keyword>
<dbReference type="Gene3D" id="1.10.10.10">
    <property type="entry name" value="Winged helix-like DNA-binding domain superfamily/Winged helix DNA-binding domain"/>
    <property type="match status" value="1"/>
</dbReference>
<reference evidence="5 6" key="1">
    <citation type="submission" date="2019-12" db="EMBL/GenBank/DDBJ databases">
        <title>Litoreibacter badius sp. nov., a novel bacteriochlorophyll a-containing bacterium in the genus Litoreibacter.</title>
        <authorList>
            <person name="Kanamuro M."/>
            <person name="Takabe Y."/>
            <person name="Mori K."/>
            <person name="Takaichi S."/>
            <person name="Hanada S."/>
        </authorList>
    </citation>
    <scope>NUCLEOTIDE SEQUENCE [LARGE SCALE GENOMIC DNA]</scope>
    <source>
        <strain evidence="5 6">K6</strain>
    </source>
</reference>
<evidence type="ECO:0000256" key="3">
    <source>
        <dbReference type="ARBA" id="ARBA00023163"/>
    </source>
</evidence>
<dbReference type="SUPFAM" id="SSF75516">
    <property type="entry name" value="Pheromone-binding domain of LuxR-like quorum-sensing transcription factors"/>
    <property type="match status" value="1"/>
</dbReference>
<dbReference type="Pfam" id="PF03472">
    <property type="entry name" value="Autoind_bind"/>
    <property type="match status" value="1"/>
</dbReference>
<dbReference type="Proteomes" id="UP000436822">
    <property type="component" value="Unassembled WGS sequence"/>
</dbReference>
<dbReference type="GO" id="GO:0006355">
    <property type="term" value="P:regulation of DNA-templated transcription"/>
    <property type="evidence" value="ECO:0007669"/>
    <property type="project" value="InterPro"/>
</dbReference>
<accession>A0A6N6JMB4</accession>
<dbReference type="InterPro" id="IPR005143">
    <property type="entry name" value="TF_LuxR_autoind-bd_dom"/>
</dbReference>
<dbReference type="InterPro" id="IPR000792">
    <property type="entry name" value="Tscrpt_reg_LuxR_C"/>
</dbReference>
<dbReference type="OrthoDB" id="7763579at2"/>
<dbReference type="AlphaFoldDB" id="A0A6N6JMB4"/>
<comment type="caution">
    <text evidence="5">The sequence shown here is derived from an EMBL/GenBank/DDBJ whole genome shotgun (WGS) entry which is preliminary data.</text>
</comment>
<dbReference type="InterPro" id="IPR036693">
    <property type="entry name" value="TF_LuxR_autoind-bd_dom_sf"/>
</dbReference>
<dbReference type="Gene3D" id="3.30.450.80">
    <property type="entry name" value="Transcription factor LuxR-like, autoinducer-binding domain"/>
    <property type="match status" value="1"/>
</dbReference>
<organism evidence="5 6">
    <name type="scientific">Litoreibacter roseus</name>
    <dbReference type="NCBI Taxonomy" id="2601869"/>
    <lineage>
        <taxon>Bacteria</taxon>
        <taxon>Pseudomonadati</taxon>
        <taxon>Pseudomonadota</taxon>
        <taxon>Alphaproteobacteria</taxon>
        <taxon>Rhodobacterales</taxon>
        <taxon>Roseobacteraceae</taxon>
        <taxon>Litoreibacter</taxon>
    </lineage>
</organism>
<dbReference type="GO" id="GO:0003677">
    <property type="term" value="F:DNA binding"/>
    <property type="evidence" value="ECO:0007669"/>
    <property type="project" value="UniProtKB-KW"/>
</dbReference>
<dbReference type="InterPro" id="IPR016032">
    <property type="entry name" value="Sig_transdc_resp-reg_C-effctor"/>
</dbReference>
<sequence length="211" mass="23763">MLETQDIRHLDLPDVETGLQEIDAVARSGFFLAFNMSTLGADFATTTFPERWQNLYMAKNYASSDPLMIWALGNDGRKRWSDVTFPDLDNVLRTAREHGLVYGGILAATINGHKSILSVARPDRQLHDHEIGRLDKIFRAWSTALFEVPAITEKETIVLKHLSEGHSIEDVAAQIQLSVPAVKKRIESARRRLQVRTTIEAVALAIRRGYI</sequence>
<dbReference type="SUPFAM" id="SSF46894">
    <property type="entry name" value="C-terminal effector domain of the bipartite response regulators"/>
    <property type="match status" value="1"/>
</dbReference>